<accession>A0ABV0X3R7</accession>
<dbReference type="EMBL" id="JAHRIM010086245">
    <property type="protein sequence ID" value="MEQ2276334.1"/>
    <property type="molecule type" value="Genomic_DNA"/>
</dbReference>
<name>A0ABV0X3R7_9TELE</name>
<protein>
    <submittedName>
        <fullName evidence="1">Uncharacterized protein</fullName>
    </submittedName>
</protein>
<gene>
    <name evidence="1" type="ORF">XENORESO_017857</name>
</gene>
<dbReference type="PANTHER" id="PTHR46500:SF1">
    <property type="entry name" value="CILIA- AND FLAGELLA-ASSOCIATED PROTEIN 221"/>
    <property type="match status" value="1"/>
</dbReference>
<comment type="caution">
    <text evidence="1">The sequence shown here is derived from an EMBL/GenBank/DDBJ whole genome shotgun (WGS) entry which is preliminary data.</text>
</comment>
<organism evidence="1 2">
    <name type="scientific">Xenotaenia resolanae</name>
    <dbReference type="NCBI Taxonomy" id="208358"/>
    <lineage>
        <taxon>Eukaryota</taxon>
        <taxon>Metazoa</taxon>
        <taxon>Chordata</taxon>
        <taxon>Craniata</taxon>
        <taxon>Vertebrata</taxon>
        <taxon>Euteleostomi</taxon>
        <taxon>Actinopterygii</taxon>
        <taxon>Neopterygii</taxon>
        <taxon>Teleostei</taxon>
        <taxon>Neoteleostei</taxon>
        <taxon>Acanthomorphata</taxon>
        <taxon>Ovalentaria</taxon>
        <taxon>Atherinomorphae</taxon>
        <taxon>Cyprinodontiformes</taxon>
        <taxon>Goodeidae</taxon>
        <taxon>Xenotaenia</taxon>
    </lineage>
</organism>
<dbReference type="PANTHER" id="PTHR46500">
    <property type="entry name" value="CILIA- AND FLAGELLA-ASSOCIATED PROTEIN 221"/>
    <property type="match status" value="1"/>
</dbReference>
<dbReference type="InterPro" id="IPR029676">
    <property type="entry name" value="CFAP221"/>
</dbReference>
<evidence type="ECO:0000313" key="1">
    <source>
        <dbReference type="EMBL" id="MEQ2276334.1"/>
    </source>
</evidence>
<sequence>VVVKHGPPPSVDVCMPAGVAKMLINKLNTKDLKKALSCGSMKGKQSKTMKEALFMKKVQQAGEEQAHHLRWQVHPGMEPVSEQRQRQILEEREMALHEYM</sequence>
<keyword evidence="2" id="KW-1185">Reference proteome</keyword>
<evidence type="ECO:0000313" key="2">
    <source>
        <dbReference type="Proteomes" id="UP001444071"/>
    </source>
</evidence>
<feature type="non-terminal residue" evidence="1">
    <location>
        <position position="100"/>
    </location>
</feature>
<reference evidence="1 2" key="1">
    <citation type="submission" date="2021-06" db="EMBL/GenBank/DDBJ databases">
        <authorList>
            <person name="Palmer J.M."/>
        </authorList>
    </citation>
    <scope>NUCLEOTIDE SEQUENCE [LARGE SCALE GENOMIC DNA]</scope>
    <source>
        <strain evidence="1 2">XR_2019</strain>
        <tissue evidence="1">Muscle</tissue>
    </source>
</reference>
<dbReference type="Proteomes" id="UP001444071">
    <property type="component" value="Unassembled WGS sequence"/>
</dbReference>
<proteinExistence type="predicted"/>
<feature type="non-terminal residue" evidence="1">
    <location>
        <position position="1"/>
    </location>
</feature>